<evidence type="ECO:0000313" key="2">
    <source>
        <dbReference type="Proteomes" id="UP001174136"/>
    </source>
</evidence>
<name>A0AA47N501_MERPO</name>
<dbReference type="InterPro" id="IPR012337">
    <property type="entry name" value="RNaseH-like_sf"/>
</dbReference>
<dbReference type="Proteomes" id="UP001174136">
    <property type="component" value="Unassembled WGS sequence"/>
</dbReference>
<keyword evidence="2" id="KW-1185">Reference proteome</keyword>
<dbReference type="EMBL" id="JAOPHQ010001147">
    <property type="protein sequence ID" value="KAK0151990.1"/>
    <property type="molecule type" value="Genomic_DNA"/>
</dbReference>
<dbReference type="SUPFAM" id="SSF53098">
    <property type="entry name" value="Ribonuclease H-like"/>
    <property type="match status" value="1"/>
</dbReference>
<accession>A0AA47N501</accession>
<proteinExistence type="predicted"/>
<evidence type="ECO:0000313" key="1">
    <source>
        <dbReference type="EMBL" id="KAK0151990.1"/>
    </source>
</evidence>
<protein>
    <submittedName>
        <fullName evidence="1">Zinc finger BED domain-containing protein 1</fullName>
    </submittedName>
</protein>
<sequence>MQKSLKKKQESLSLPELKLIHDEPTRWNSTFEMVERFCEQQQAVCAVLAENRRKWHLMPKDCDMATLEIIREVLEPVSSLTDADEKRCPHCLLCCL</sequence>
<comment type="caution">
    <text evidence="1">The sequence shown here is derived from an EMBL/GenBank/DDBJ whole genome shotgun (WGS) entry which is preliminary data.</text>
</comment>
<gene>
    <name evidence="1" type="primary">ZBED1_266</name>
    <name evidence="1" type="ORF">N1851_006644</name>
</gene>
<dbReference type="AlphaFoldDB" id="A0AA47N501"/>
<organism evidence="1 2">
    <name type="scientific">Merluccius polli</name>
    <name type="common">Benguela hake</name>
    <name type="synonym">Merluccius cadenati</name>
    <dbReference type="NCBI Taxonomy" id="89951"/>
    <lineage>
        <taxon>Eukaryota</taxon>
        <taxon>Metazoa</taxon>
        <taxon>Chordata</taxon>
        <taxon>Craniata</taxon>
        <taxon>Vertebrata</taxon>
        <taxon>Euteleostomi</taxon>
        <taxon>Actinopterygii</taxon>
        <taxon>Neopterygii</taxon>
        <taxon>Teleostei</taxon>
        <taxon>Neoteleostei</taxon>
        <taxon>Acanthomorphata</taxon>
        <taxon>Zeiogadaria</taxon>
        <taxon>Gadariae</taxon>
        <taxon>Gadiformes</taxon>
        <taxon>Gadoidei</taxon>
        <taxon>Merlucciidae</taxon>
        <taxon>Merluccius</taxon>
    </lineage>
</organism>
<reference evidence="1" key="1">
    <citation type="journal article" date="2023" name="Front. Mar. Sci.">
        <title>A new Merluccius polli reference genome to investigate the effects of global change in West African waters.</title>
        <authorList>
            <person name="Mateo J.L."/>
            <person name="Blanco-Fernandez C."/>
            <person name="Garcia-Vazquez E."/>
            <person name="Machado-Schiaffino G."/>
        </authorList>
    </citation>
    <scope>NUCLEOTIDE SEQUENCE</scope>
    <source>
        <strain evidence="1">C29</strain>
        <tissue evidence="1">Fin</tissue>
    </source>
</reference>